<feature type="region of interest" description="Disordered" evidence="4">
    <location>
        <begin position="26"/>
        <end position="102"/>
    </location>
</feature>
<dbReference type="Proteomes" id="UP001176521">
    <property type="component" value="Unassembled WGS sequence"/>
</dbReference>
<sequence>MTMLDLNIPWPTQTFADAQRAGIVLRQQQQQAQGGGTGASKAGGDALALDSGDQAPLSKKARKKLQKQQQQQQQQQQAAAASPAPASTANASTPSAAAPSTSGALLPEWNALDDLPAPDRLRLRLLAVSLASLGYKTCAFNHTLAQPTRFDPARHANPFSPAHSAASMPAGTAVLMGKGKAQVGASGGPPRRAVAPVPFPELDPRFRGSSSTHSGAKSKGKQRAEGGGALSANLSLDPSLLDPGSSGAIQSLRIVQLHRLTLPLDDSSCSSAAGQGHGLVASAAPALQSYDVLAVHPTTEAAFSLACLSLAELKPFGIDIISLDLGAQPRLPFWVKRSLVRTALQLGVVFEVAYAGALPGASAAAAASSSNAAEAARRNLISSTRALLMLTKGTNIIISSGARDAMQLRAPLDVVNLFGAILGMGEGAARQAVSQGPEAVIRRARARKEVWRGIVGEARVRQEPVRLHAPTGELTGQGSADGWNKIGTGDIVSEGVSAGLGAGVSGKEESVKGLQPRKEERKNKRKRDSVDAG</sequence>
<dbReference type="GO" id="GO:0003723">
    <property type="term" value="F:RNA binding"/>
    <property type="evidence" value="ECO:0007669"/>
    <property type="project" value="TreeGrafter"/>
</dbReference>
<comment type="similarity">
    <text evidence="2">Belongs to the eukaryotic/archaeal RNase P protein component 3 family.</text>
</comment>
<comment type="subcellular location">
    <subcellularLocation>
        <location evidence="1">Nucleus</location>
    </subcellularLocation>
</comment>
<keyword evidence="6" id="KW-1185">Reference proteome</keyword>
<feature type="compositionally biased region" description="Low complexity" evidence="4">
    <location>
        <begin position="68"/>
        <end position="102"/>
    </location>
</feature>
<feature type="compositionally biased region" description="Basic and acidic residues" evidence="4">
    <location>
        <begin position="506"/>
        <end position="533"/>
    </location>
</feature>
<accession>A0AAN6GGZ8</accession>
<evidence type="ECO:0000256" key="2">
    <source>
        <dbReference type="ARBA" id="ARBA00007331"/>
    </source>
</evidence>
<dbReference type="GO" id="GO:0005655">
    <property type="term" value="C:nucleolar ribonuclease P complex"/>
    <property type="evidence" value="ECO:0007669"/>
    <property type="project" value="TreeGrafter"/>
</dbReference>
<dbReference type="GO" id="GO:0004526">
    <property type="term" value="F:ribonuclease P activity"/>
    <property type="evidence" value="ECO:0007669"/>
    <property type="project" value="UniProtKB-EC"/>
</dbReference>
<name>A0AAN6GGZ8_9BASI</name>
<comment type="caution">
    <text evidence="5">The sequence shown here is derived from an EMBL/GenBank/DDBJ whole genome shotgun (WGS) entry which is preliminary data.</text>
</comment>
<evidence type="ECO:0000256" key="4">
    <source>
        <dbReference type="SAM" id="MobiDB-lite"/>
    </source>
</evidence>
<keyword evidence="3" id="KW-0819">tRNA processing</keyword>
<organism evidence="5 6">
    <name type="scientific">Tilletia horrida</name>
    <dbReference type="NCBI Taxonomy" id="155126"/>
    <lineage>
        <taxon>Eukaryota</taxon>
        <taxon>Fungi</taxon>
        <taxon>Dikarya</taxon>
        <taxon>Basidiomycota</taxon>
        <taxon>Ustilaginomycotina</taxon>
        <taxon>Exobasidiomycetes</taxon>
        <taxon>Tilletiales</taxon>
        <taxon>Tilletiaceae</taxon>
        <taxon>Tilletia</taxon>
    </lineage>
</organism>
<proteinExistence type="inferred from homology"/>
<dbReference type="Pfam" id="PF01876">
    <property type="entry name" value="RNase_P_p30"/>
    <property type="match status" value="1"/>
</dbReference>
<dbReference type="EC" id="3.1.26.5" evidence="5"/>
<reference evidence="5" key="1">
    <citation type="journal article" date="2023" name="PhytoFront">
        <title>Draft Genome Resources of Seven Strains of Tilletia horrida, Causal Agent of Kernel Smut of Rice.</title>
        <authorList>
            <person name="Khanal S."/>
            <person name="Antony Babu S."/>
            <person name="Zhou X.G."/>
        </authorList>
    </citation>
    <scope>NUCLEOTIDE SEQUENCE</scope>
    <source>
        <strain evidence="5">TX3</strain>
    </source>
</reference>
<evidence type="ECO:0000313" key="5">
    <source>
        <dbReference type="EMBL" id="KAK0540521.1"/>
    </source>
</evidence>
<evidence type="ECO:0000256" key="3">
    <source>
        <dbReference type="ARBA" id="ARBA00022694"/>
    </source>
</evidence>
<dbReference type="PANTHER" id="PTHR13031:SF0">
    <property type="entry name" value="RIBONUCLEASE P PROTEIN SUBUNIT P30"/>
    <property type="match status" value="1"/>
</dbReference>
<dbReference type="SUPFAM" id="SSF89550">
    <property type="entry name" value="PHP domain-like"/>
    <property type="match status" value="1"/>
</dbReference>
<feature type="region of interest" description="Disordered" evidence="4">
    <location>
        <begin position="497"/>
        <end position="533"/>
    </location>
</feature>
<evidence type="ECO:0000256" key="1">
    <source>
        <dbReference type="ARBA" id="ARBA00004123"/>
    </source>
</evidence>
<protein>
    <submittedName>
        <fullName evidence="5">RNA-binding RNA processing protein rpp1</fullName>
        <ecNumber evidence="5">3.1.26.5</ecNumber>
    </submittedName>
</protein>
<keyword evidence="5" id="KW-0378">Hydrolase</keyword>
<dbReference type="PANTHER" id="PTHR13031">
    <property type="entry name" value="RIBONUCLEASE P SUBUNIT P30"/>
    <property type="match status" value="1"/>
</dbReference>
<dbReference type="AlphaFoldDB" id="A0AAN6GGZ8"/>
<dbReference type="InterPro" id="IPR016195">
    <property type="entry name" value="Pol/histidinol_Pase-like"/>
</dbReference>
<dbReference type="GO" id="GO:0008033">
    <property type="term" value="P:tRNA processing"/>
    <property type="evidence" value="ECO:0007669"/>
    <property type="project" value="UniProtKB-KW"/>
</dbReference>
<dbReference type="InterPro" id="IPR002738">
    <property type="entry name" value="RNase_P_p30"/>
</dbReference>
<gene>
    <name evidence="5" type="primary">RPP1</name>
    <name evidence="5" type="ORF">OC842_000456</name>
</gene>
<evidence type="ECO:0000313" key="6">
    <source>
        <dbReference type="Proteomes" id="UP001176521"/>
    </source>
</evidence>
<dbReference type="Gene3D" id="3.20.20.140">
    <property type="entry name" value="Metal-dependent hydrolases"/>
    <property type="match status" value="1"/>
</dbReference>
<dbReference type="EMBL" id="JAPDMQ010000012">
    <property type="protein sequence ID" value="KAK0540521.1"/>
    <property type="molecule type" value="Genomic_DNA"/>
</dbReference>
<feature type="region of interest" description="Disordered" evidence="4">
    <location>
        <begin position="179"/>
        <end position="229"/>
    </location>
</feature>